<evidence type="ECO:0008006" key="6">
    <source>
        <dbReference type="Google" id="ProtNLM"/>
    </source>
</evidence>
<keyword evidence="2" id="KW-1133">Transmembrane helix</keyword>
<reference evidence="4" key="1">
    <citation type="submission" date="2022-11" db="EMBL/GenBank/DDBJ databases">
        <title>Centuries of genome instability and evolution in soft-shell clam transmissible cancer (bioRxiv).</title>
        <authorList>
            <person name="Hart S.F.M."/>
            <person name="Yonemitsu M.A."/>
            <person name="Giersch R.M."/>
            <person name="Beal B.F."/>
            <person name="Arriagada G."/>
            <person name="Davis B.W."/>
            <person name="Ostrander E.A."/>
            <person name="Goff S.P."/>
            <person name="Metzger M.J."/>
        </authorList>
    </citation>
    <scope>NUCLEOTIDE SEQUENCE</scope>
    <source>
        <strain evidence="4">MELC-2E11</strain>
        <tissue evidence="4">Siphon/mantle</tissue>
    </source>
</reference>
<evidence type="ECO:0000313" key="5">
    <source>
        <dbReference type="Proteomes" id="UP001164746"/>
    </source>
</evidence>
<feature type="region of interest" description="Disordered" evidence="1">
    <location>
        <begin position="150"/>
        <end position="174"/>
    </location>
</feature>
<gene>
    <name evidence="4" type="ORF">MAR_001451</name>
</gene>
<evidence type="ECO:0000256" key="1">
    <source>
        <dbReference type="SAM" id="MobiDB-lite"/>
    </source>
</evidence>
<dbReference type="EMBL" id="CP111022">
    <property type="protein sequence ID" value="WAR19613.1"/>
    <property type="molecule type" value="Genomic_DNA"/>
</dbReference>
<keyword evidence="2" id="KW-0812">Transmembrane</keyword>
<keyword evidence="2" id="KW-0472">Membrane</keyword>
<feature type="compositionally biased region" description="Polar residues" evidence="1">
    <location>
        <begin position="150"/>
        <end position="162"/>
    </location>
</feature>
<keyword evidence="5" id="KW-1185">Reference proteome</keyword>
<protein>
    <recommendedName>
        <fullName evidence="6">Cysteine and tyrosine-rich protein 1</fullName>
    </recommendedName>
</protein>
<feature type="transmembrane region" description="Helical" evidence="2">
    <location>
        <begin position="74"/>
        <end position="99"/>
    </location>
</feature>
<dbReference type="Proteomes" id="UP001164746">
    <property type="component" value="Chromosome 11"/>
</dbReference>
<feature type="signal peptide" evidence="3">
    <location>
        <begin position="1"/>
        <end position="28"/>
    </location>
</feature>
<name>A0ABY7FFX2_MYAAR</name>
<feature type="chain" id="PRO_5046133357" description="Cysteine and tyrosine-rich protein 1" evidence="3">
    <location>
        <begin position="29"/>
        <end position="174"/>
    </location>
</feature>
<organism evidence="4 5">
    <name type="scientific">Mya arenaria</name>
    <name type="common">Soft-shell clam</name>
    <dbReference type="NCBI Taxonomy" id="6604"/>
    <lineage>
        <taxon>Eukaryota</taxon>
        <taxon>Metazoa</taxon>
        <taxon>Spiralia</taxon>
        <taxon>Lophotrochozoa</taxon>
        <taxon>Mollusca</taxon>
        <taxon>Bivalvia</taxon>
        <taxon>Autobranchia</taxon>
        <taxon>Heteroconchia</taxon>
        <taxon>Euheterodonta</taxon>
        <taxon>Imparidentia</taxon>
        <taxon>Neoheterodontei</taxon>
        <taxon>Myida</taxon>
        <taxon>Myoidea</taxon>
        <taxon>Myidae</taxon>
        <taxon>Mya</taxon>
    </lineage>
</organism>
<evidence type="ECO:0000256" key="3">
    <source>
        <dbReference type="SAM" id="SignalP"/>
    </source>
</evidence>
<accession>A0ABY7FFX2</accession>
<evidence type="ECO:0000256" key="2">
    <source>
        <dbReference type="SAM" id="Phobius"/>
    </source>
</evidence>
<sequence length="174" mass="18840">MPISLSDNKMADILYVLTLAFVLPFVTAGDRCNMYSSTYEYCPYGCCTDYYHSGYEECCDSYSDPYSVAPIGPIIGIVVGCVILVGIVISIIVCCVCCMQKSRGQQGQTFTTAASGPYIMNQMSYGAQMGQTPYGQQQYPAQPPLQTGHMTPGTSVFNNSGMQGPPSYETVVDN</sequence>
<evidence type="ECO:0000313" key="4">
    <source>
        <dbReference type="EMBL" id="WAR19613.1"/>
    </source>
</evidence>
<proteinExistence type="predicted"/>
<keyword evidence="3" id="KW-0732">Signal</keyword>